<feature type="transmembrane region" description="Helical" evidence="5">
    <location>
        <begin position="113"/>
        <end position="131"/>
    </location>
</feature>
<feature type="transmembrane region" description="Helical" evidence="5">
    <location>
        <begin position="268"/>
        <end position="289"/>
    </location>
</feature>
<dbReference type="Proteomes" id="UP000241462">
    <property type="component" value="Unassembled WGS sequence"/>
</dbReference>
<feature type="transmembrane region" description="Helical" evidence="5">
    <location>
        <begin position="79"/>
        <end position="101"/>
    </location>
</feature>
<feature type="transmembrane region" description="Helical" evidence="5">
    <location>
        <begin position="20"/>
        <end position="38"/>
    </location>
</feature>
<feature type="transmembrane region" description="Helical" evidence="5">
    <location>
        <begin position="223"/>
        <end position="247"/>
    </location>
</feature>
<dbReference type="InterPro" id="IPR020846">
    <property type="entry name" value="MFS_dom"/>
</dbReference>
<accession>A0A2T2ZRT8</accession>
<dbReference type="Gene3D" id="1.20.1250.20">
    <property type="entry name" value="MFS general substrate transporter like domains"/>
    <property type="match status" value="1"/>
</dbReference>
<dbReference type="AlphaFoldDB" id="A0A2T2ZRT8"/>
<dbReference type="EMBL" id="KZ678922">
    <property type="protein sequence ID" value="PSR74031.1"/>
    <property type="molecule type" value="Genomic_DNA"/>
</dbReference>
<dbReference type="PANTHER" id="PTHR23502">
    <property type="entry name" value="MAJOR FACILITATOR SUPERFAMILY"/>
    <property type="match status" value="1"/>
</dbReference>
<evidence type="ECO:0000256" key="2">
    <source>
        <dbReference type="ARBA" id="ARBA00022692"/>
    </source>
</evidence>
<feature type="transmembrane region" description="Helical" evidence="5">
    <location>
        <begin position="334"/>
        <end position="356"/>
    </location>
</feature>
<proteinExistence type="predicted"/>
<dbReference type="GO" id="GO:0005886">
    <property type="term" value="C:plasma membrane"/>
    <property type="evidence" value="ECO:0007669"/>
    <property type="project" value="TreeGrafter"/>
</dbReference>
<reference evidence="8 9" key="1">
    <citation type="journal article" date="2018" name="Mycol. Prog.">
        <title>Coniella lustricola, a new species from submerged detritus.</title>
        <authorList>
            <person name="Raudabaugh D.B."/>
            <person name="Iturriaga T."/>
            <person name="Carver A."/>
            <person name="Mondo S."/>
            <person name="Pangilinan J."/>
            <person name="Lipzen A."/>
            <person name="He G."/>
            <person name="Amirebrahimi M."/>
            <person name="Grigoriev I.V."/>
            <person name="Miller A.N."/>
        </authorList>
    </citation>
    <scope>NUCLEOTIDE SEQUENCE [LARGE SCALE GENOMIC DNA]</scope>
    <source>
        <strain evidence="8 9">B22-T-1</strain>
    </source>
</reference>
<name>A0A2T2ZRT8_9PEZI</name>
<dbReference type="OrthoDB" id="3936150at2759"/>
<feature type="domain" description="Major facilitator superfamily (MFS) profile" evidence="6">
    <location>
        <begin position="1"/>
        <end position="387"/>
    </location>
</feature>
<evidence type="ECO:0000256" key="5">
    <source>
        <dbReference type="SAM" id="Phobius"/>
    </source>
</evidence>
<evidence type="ECO:0000313" key="7">
    <source>
        <dbReference type="EMBL" id="PSR74029.1"/>
    </source>
</evidence>
<evidence type="ECO:0000313" key="9">
    <source>
        <dbReference type="Proteomes" id="UP000241462"/>
    </source>
</evidence>
<organism evidence="8 9">
    <name type="scientific">Coniella lustricola</name>
    <dbReference type="NCBI Taxonomy" id="2025994"/>
    <lineage>
        <taxon>Eukaryota</taxon>
        <taxon>Fungi</taxon>
        <taxon>Dikarya</taxon>
        <taxon>Ascomycota</taxon>
        <taxon>Pezizomycotina</taxon>
        <taxon>Sordariomycetes</taxon>
        <taxon>Sordariomycetidae</taxon>
        <taxon>Diaporthales</taxon>
        <taxon>Schizoparmaceae</taxon>
        <taxon>Coniella</taxon>
    </lineage>
</organism>
<dbReference type="GO" id="GO:0022857">
    <property type="term" value="F:transmembrane transporter activity"/>
    <property type="evidence" value="ECO:0007669"/>
    <property type="project" value="InterPro"/>
</dbReference>
<feature type="transmembrane region" description="Helical" evidence="5">
    <location>
        <begin position="301"/>
        <end position="322"/>
    </location>
</feature>
<dbReference type="SUPFAM" id="SSF103473">
    <property type="entry name" value="MFS general substrate transporter"/>
    <property type="match status" value="1"/>
</dbReference>
<keyword evidence="3 5" id="KW-1133">Transmembrane helix</keyword>
<dbReference type="PANTHER" id="PTHR23502:SF47">
    <property type="entry name" value="MAJOR FACILITATOR SUPERFAMILY (MFS) PROFILE DOMAIN-CONTAINING PROTEIN-RELATED"/>
    <property type="match status" value="1"/>
</dbReference>
<dbReference type="InParanoid" id="A0A2T2ZRT8"/>
<evidence type="ECO:0000256" key="3">
    <source>
        <dbReference type="ARBA" id="ARBA00022989"/>
    </source>
</evidence>
<comment type="subcellular location">
    <subcellularLocation>
        <location evidence="1">Membrane</location>
        <topology evidence="1">Multi-pass membrane protein</topology>
    </subcellularLocation>
</comment>
<dbReference type="PROSITE" id="PS50850">
    <property type="entry name" value="MFS"/>
    <property type="match status" value="1"/>
</dbReference>
<keyword evidence="9" id="KW-1185">Reference proteome</keyword>
<dbReference type="EMBL" id="KZ678923">
    <property type="protein sequence ID" value="PSR74029.1"/>
    <property type="molecule type" value="Genomic_DNA"/>
</dbReference>
<evidence type="ECO:0000313" key="8">
    <source>
        <dbReference type="EMBL" id="PSR74031.1"/>
    </source>
</evidence>
<keyword evidence="2 5" id="KW-0812">Transmembrane</keyword>
<evidence type="ECO:0000256" key="4">
    <source>
        <dbReference type="ARBA" id="ARBA00023136"/>
    </source>
</evidence>
<feature type="transmembrane region" description="Helical" evidence="5">
    <location>
        <begin position="185"/>
        <end position="211"/>
    </location>
</feature>
<gene>
    <name evidence="8" type="ORF">BD289DRAFT_448862</name>
    <name evidence="7" type="ORF">BD289DRAFT_448865</name>
</gene>
<dbReference type="InterPro" id="IPR036259">
    <property type="entry name" value="MFS_trans_sf"/>
</dbReference>
<dbReference type="Pfam" id="PF07690">
    <property type="entry name" value="MFS_1"/>
    <property type="match status" value="1"/>
</dbReference>
<evidence type="ECO:0000259" key="6">
    <source>
        <dbReference type="PROSITE" id="PS50850"/>
    </source>
</evidence>
<keyword evidence="4 5" id="KW-0472">Membrane</keyword>
<protein>
    <submittedName>
        <fullName evidence="8">Major facilitator superfamily domain-containing protein</fullName>
    </submittedName>
</protein>
<dbReference type="InterPro" id="IPR011701">
    <property type="entry name" value="MFS"/>
</dbReference>
<evidence type="ECO:0000256" key="1">
    <source>
        <dbReference type="ARBA" id="ARBA00004141"/>
    </source>
</evidence>
<feature type="transmembrane region" description="Helical" evidence="5">
    <location>
        <begin position="362"/>
        <end position="383"/>
    </location>
</feature>
<dbReference type="STRING" id="2025994.A0A2T2ZRT8"/>
<sequence>MGLGSLVAGPFSETFGRNAVYMGSLAVFMVWIMAAALAPSFGAQCAFRLLAGCSASTPLVCSGGSVADMFDAVDKTWAFPTYAIAAFGGPMLGAVMGAYIGPSTAVSWRWTEWTMLLLAAAIVVLVCLLLPETYAPLLLRWKAQHLRAATGDDRFRAEHEIVASTLRSRLRVSMTRPFRMLTEPIIVAMCLYLSVVYVVLFTFLVGWPYIFEATYGIGQGLSNVLFVAMFAGVWLNLLLVPVVYRLTTRQMRLAEARGEGPQFDPEMRLLYAMLGPAVAIPVSLFWMGWTATPAISIWSPILAAALFGFGVTGVFICAYMYVIDSYETYSASALTFTALVRYVVAGGMTVVGIPFYENMGTQYTLTILACISCVLVVVPYALYRWGHLVRTRSRYAVSREV</sequence>